<dbReference type="PANTHER" id="PTHR43177:SF3">
    <property type="entry name" value="PROTEIN NRFC HOMOLOG"/>
    <property type="match status" value="1"/>
</dbReference>
<dbReference type="CDD" id="cd10551">
    <property type="entry name" value="PsrB"/>
    <property type="match status" value="1"/>
</dbReference>
<keyword evidence="3" id="KW-0408">Iron</keyword>
<accession>A0A7C9P2D5</accession>
<dbReference type="Proteomes" id="UP000483432">
    <property type="component" value="Unassembled WGS sequence"/>
</dbReference>
<dbReference type="PROSITE" id="PS51318">
    <property type="entry name" value="TAT"/>
    <property type="match status" value="1"/>
</dbReference>
<dbReference type="InterPro" id="IPR054822">
    <property type="entry name" value="DsrO-like"/>
</dbReference>
<dbReference type="Pfam" id="PF13247">
    <property type="entry name" value="Fer4_11"/>
    <property type="match status" value="1"/>
</dbReference>
<organism evidence="7 8">
    <name type="scientific">Sulfuriferula multivorans</name>
    <dbReference type="NCBI Taxonomy" id="1559896"/>
    <lineage>
        <taxon>Bacteria</taxon>
        <taxon>Pseudomonadati</taxon>
        <taxon>Pseudomonadota</taxon>
        <taxon>Betaproteobacteria</taxon>
        <taxon>Nitrosomonadales</taxon>
        <taxon>Sulfuricellaceae</taxon>
        <taxon>Sulfuriferula</taxon>
    </lineage>
</organism>
<dbReference type="InterPro" id="IPR017896">
    <property type="entry name" value="4Fe4S_Fe-S-bd"/>
</dbReference>
<comment type="caution">
    <text evidence="7">The sequence shown here is derived from an EMBL/GenBank/DDBJ whole genome shotgun (WGS) entry which is preliminary data.</text>
</comment>
<evidence type="ECO:0000256" key="4">
    <source>
        <dbReference type="ARBA" id="ARBA00023014"/>
    </source>
</evidence>
<dbReference type="InterPro" id="IPR017900">
    <property type="entry name" value="4Fe4S_Fe_S_CS"/>
</dbReference>
<dbReference type="PROSITE" id="PS51379">
    <property type="entry name" value="4FE4S_FER_2"/>
    <property type="match status" value="3"/>
</dbReference>
<evidence type="ECO:0000256" key="1">
    <source>
        <dbReference type="ARBA" id="ARBA00022485"/>
    </source>
</evidence>
<keyword evidence="4" id="KW-0411">Iron-sulfur</keyword>
<keyword evidence="5" id="KW-1133">Transmembrane helix</keyword>
<evidence type="ECO:0000256" key="3">
    <source>
        <dbReference type="ARBA" id="ARBA00023004"/>
    </source>
</evidence>
<gene>
    <name evidence="7" type="ORF">GZ085_00780</name>
</gene>
<keyword evidence="5" id="KW-0472">Membrane</keyword>
<dbReference type="GO" id="GO:0046872">
    <property type="term" value="F:metal ion binding"/>
    <property type="evidence" value="ECO:0007669"/>
    <property type="project" value="UniProtKB-KW"/>
</dbReference>
<evidence type="ECO:0000256" key="2">
    <source>
        <dbReference type="ARBA" id="ARBA00022723"/>
    </source>
</evidence>
<protein>
    <submittedName>
        <fullName evidence="7">4Fe-4S dicluster domain-containing protein</fullName>
    </submittedName>
</protein>
<dbReference type="PANTHER" id="PTHR43177">
    <property type="entry name" value="PROTEIN NRFC"/>
    <property type="match status" value="1"/>
</dbReference>
<keyword evidence="2" id="KW-0479">Metal-binding</keyword>
<evidence type="ECO:0000313" key="7">
    <source>
        <dbReference type="EMBL" id="NDP46926.1"/>
    </source>
</evidence>
<evidence type="ECO:0000259" key="6">
    <source>
        <dbReference type="PROSITE" id="PS51379"/>
    </source>
</evidence>
<dbReference type="InterPro" id="IPR006311">
    <property type="entry name" value="TAT_signal"/>
</dbReference>
<keyword evidence="5" id="KW-0812">Transmembrane</keyword>
<name>A0A7C9P2D5_9PROT</name>
<dbReference type="Gene3D" id="3.30.70.20">
    <property type="match status" value="2"/>
</dbReference>
<dbReference type="GO" id="GO:0051539">
    <property type="term" value="F:4 iron, 4 sulfur cluster binding"/>
    <property type="evidence" value="ECO:0007669"/>
    <property type="project" value="UniProtKB-KW"/>
</dbReference>
<dbReference type="EMBL" id="JAAFGW010000006">
    <property type="protein sequence ID" value="NDP46926.1"/>
    <property type="molecule type" value="Genomic_DNA"/>
</dbReference>
<evidence type="ECO:0000256" key="5">
    <source>
        <dbReference type="SAM" id="Phobius"/>
    </source>
</evidence>
<sequence>MSEMKQDSENAAVSPERRRFISAATATAAGLTIAPGVMLYEVAHGRPEEQAASSAVRWGMMVDATKCATGCDDCVTACSTENGWTPVAESKHPKQAPQWIRKLVLQDPLTQMETNLPMLCQHCAEPPCVDVCPTGASFKRADGLVLVNRHTCIGCRYCMMACPYKARSLVHESLNDTQKPDVPRGIGTVESCTFCVQKIDRGDGTTACVEACTASGHNALVFGDMNDPESEISKKLRELPTKQVRADLNLNLGVRYHGI</sequence>
<feature type="domain" description="4Fe-4S ferredoxin-type" evidence="6">
    <location>
        <begin position="143"/>
        <end position="172"/>
    </location>
</feature>
<proteinExistence type="predicted"/>
<keyword evidence="1" id="KW-0004">4Fe-4S</keyword>
<dbReference type="AlphaFoldDB" id="A0A7C9P2D5"/>
<dbReference type="NCBIfam" id="NF045797">
    <property type="entry name" value="DsrO"/>
    <property type="match status" value="1"/>
</dbReference>
<feature type="domain" description="4Fe-4S ferredoxin-type" evidence="6">
    <location>
        <begin position="110"/>
        <end position="142"/>
    </location>
</feature>
<feature type="domain" description="4Fe-4S ferredoxin-type" evidence="6">
    <location>
        <begin position="58"/>
        <end position="89"/>
    </location>
</feature>
<evidence type="ECO:0000313" key="8">
    <source>
        <dbReference type="Proteomes" id="UP000483432"/>
    </source>
</evidence>
<reference evidence="7 8" key="1">
    <citation type="submission" date="2019-09" db="EMBL/GenBank/DDBJ databases">
        <title>H2 Metabolism Revealed by Metagenomic Analysis in Subglacial Sediment of East Antarctica.</title>
        <authorList>
            <person name="Yang Z."/>
            <person name="Zhang Y."/>
            <person name="Lv Y."/>
            <person name="Yan W."/>
            <person name="Xiao X."/>
            <person name="Sun B."/>
            <person name="Ma H."/>
        </authorList>
    </citation>
    <scope>NUCLEOTIDE SEQUENCE [LARGE SCALE GENOMIC DNA]</scope>
    <source>
        <strain evidence="7">Bin2_2</strain>
    </source>
</reference>
<dbReference type="SUPFAM" id="SSF54862">
    <property type="entry name" value="4Fe-4S ferredoxins"/>
    <property type="match status" value="1"/>
</dbReference>
<dbReference type="PROSITE" id="PS00198">
    <property type="entry name" value="4FE4S_FER_1"/>
    <property type="match status" value="1"/>
</dbReference>
<dbReference type="InterPro" id="IPR050954">
    <property type="entry name" value="ET_IronSulfur_Cluster-Binding"/>
</dbReference>
<feature type="transmembrane region" description="Helical" evidence="5">
    <location>
        <begin position="20"/>
        <end position="40"/>
    </location>
</feature>